<dbReference type="OrthoDB" id="663527at2"/>
<protein>
    <recommendedName>
        <fullName evidence="4">Lipoprotein</fullName>
    </recommendedName>
</protein>
<dbReference type="InterPro" id="IPR045607">
    <property type="entry name" value="DUF6452"/>
</dbReference>
<gene>
    <name evidence="2" type="ORF">NV36_13640</name>
</gene>
<keyword evidence="3" id="KW-1185">Reference proteome</keyword>
<dbReference type="EMBL" id="JSAQ01000001">
    <property type="protein sequence ID" value="KGO07778.1"/>
    <property type="molecule type" value="Genomic_DNA"/>
</dbReference>
<evidence type="ECO:0000313" key="2">
    <source>
        <dbReference type="EMBL" id="KGO07778.1"/>
    </source>
</evidence>
<dbReference type="AlphaFoldDB" id="A0A0A2GZ16"/>
<name>A0A0A2GZ16_9FLAO</name>
<dbReference type="Proteomes" id="UP000030140">
    <property type="component" value="Unassembled WGS sequence"/>
</dbReference>
<keyword evidence="1" id="KW-0732">Signal</keyword>
<evidence type="ECO:0000313" key="3">
    <source>
        <dbReference type="Proteomes" id="UP000030140"/>
    </source>
</evidence>
<sequence>MKKFFYILLLIICFGQSACERDDICAETTPTTPLLIIKFYDADSPSDSKAPNNLAIIAEGSIPEDTGFTVSAGTDSIAIPLRTIEDVTTYSFIINSQEEDDEPINVDDLVFTYIRDEEYVSKACGFRVIYDELLAELVPQDDGSWIQNIIIENPTVNDQVEAHISIFH</sequence>
<proteinExistence type="predicted"/>
<comment type="caution">
    <text evidence="2">The sequence shown here is derived from an EMBL/GenBank/DDBJ whole genome shotgun (WGS) entry which is preliminary data.</text>
</comment>
<dbReference type="RefSeq" id="WP_035328217.1">
    <property type="nucleotide sequence ID" value="NZ_CP015125.1"/>
</dbReference>
<dbReference type="Pfam" id="PF20050">
    <property type="entry name" value="DUF6452"/>
    <property type="match status" value="1"/>
</dbReference>
<dbReference type="PATRIC" id="fig|1300343.5.peg.1620"/>
<reference evidence="2 3" key="1">
    <citation type="submission" date="2014-10" db="EMBL/GenBank/DDBJ databases">
        <title>Draft genome sequence of the proteorhodopsin-containing marine bacterium Dokdonia donghaensis.</title>
        <authorList>
            <person name="Gomez-Consarnau L."/>
            <person name="Gonzalez J.M."/>
            <person name="Riedel T."/>
            <person name="Jaenicke S."/>
            <person name="Wagner-Doebler I."/>
            <person name="Fuhrman J.A."/>
        </authorList>
    </citation>
    <scope>NUCLEOTIDE SEQUENCE [LARGE SCALE GENOMIC DNA]</scope>
    <source>
        <strain evidence="2 3">DSW-1</strain>
    </source>
</reference>
<feature type="signal peptide" evidence="1">
    <location>
        <begin position="1"/>
        <end position="18"/>
    </location>
</feature>
<evidence type="ECO:0008006" key="4">
    <source>
        <dbReference type="Google" id="ProtNLM"/>
    </source>
</evidence>
<organism evidence="2 3">
    <name type="scientific">Dokdonia donghaensis DSW-1</name>
    <dbReference type="NCBI Taxonomy" id="1300343"/>
    <lineage>
        <taxon>Bacteria</taxon>
        <taxon>Pseudomonadati</taxon>
        <taxon>Bacteroidota</taxon>
        <taxon>Flavobacteriia</taxon>
        <taxon>Flavobacteriales</taxon>
        <taxon>Flavobacteriaceae</taxon>
        <taxon>Dokdonia</taxon>
    </lineage>
</organism>
<dbReference type="KEGG" id="ddo:I597_1614"/>
<evidence type="ECO:0000256" key="1">
    <source>
        <dbReference type="SAM" id="SignalP"/>
    </source>
</evidence>
<feature type="chain" id="PRO_5001999404" description="Lipoprotein" evidence="1">
    <location>
        <begin position="19"/>
        <end position="168"/>
    </location>
</feature>
<accession>A0A0A2GZ16</accession>